<reference evidence="1" key="1">
    <citation type="journal article" date="2021" name="Proc. Natl. Acad. Sci. U.S.A.">
        <title>A Catalog of Tens of Thousands of Viruses from Human Metagenomes Reveals Hidden Associations with Chronic Diseases.</title>
        <authorList>
            <person name="Tisza M.J."/>
            <person name="Buck C.B."/>
        </authorList>
    </citation>
    <scope>NUCLEOTIDE SEQUENCE</scope>
    <source>
        <strain evidence="1">CtNZz8</strain>
    </source>
</reference>
<dbReference type="InterPro" id="IPR008861">
    <property type="entry name" value="GpX-like"/>
</dbReference>
<accession>A0A8S5QYH6</accession>
<evidence type="ECO:0000313" key="1">
    <source>
        <dbReference type="EMBL" id="DAE24152.1"/>
    </source>
</evidence>
<proteinExistence type="predicted"/>
<protein>
    <submittedName>
        <fullName evidence="1">Tail protein</fullName>
    </submittedName>
</protein>
<sequence length="86" mass="9924">MKTYTTKQGDMWDAIAYRQCGSTNYTDRLMQLNMKYCGLFTFPAGIVLVLPEDRQYELYRQVDAAQHEILRTVYLSCRYRPGAAGG</sequence>
<dbReference type="EMBL" id="BK015770">
    <property type="protein sequence ID" value="DAE24152.1"/>
    <property type="molecule type" value="Genomic_DNA"/>
</dbReference>
<dbReference type="Pfam" id="PF05489">
    <property type="entry name" value="Phage_tail_X"/>
    <property type="match status" value="1"/>
</dbReference>
<organism evidence="1">
    <name type="scientific">Caudovirales sp. ctNZz8</name>
    <dbReference type="NCBI Taxonomy" id="2826772"/>
    <lineage>
        <taxon>Viruses</taxon>
        <taxon>Duplodnaviria</taxon>
        <taxon>Heunggongvirae</taxon>
        <taxon>Uroviricota</taxon>
        <taxon>Caudoviricetes</taxon>
    </lineage>
</organism>
<name>A0A8S5QYH6_9CAUD</name>